<dbReference type="STRING" id="284581.AMD01_21545"/>
<dbReference type="EMBL" id="LILC01000036">
    <property type="protein sequence ID" value="KOO40336.1"/>
    <property type="molecule type" value="Genomic_DNA"/>
</dbReference>
<dbReference type="AlphaFoldDB" id="A0A0M0KN91"/>
<proteinExistence type="predicted"/>
<organism evidence="1 2">
    <name type="scientific">Priestia koreensis</name>
    <dbReference type="NCBI Taxonomy" id="284581"/>
    <lineage>
        <taxon>Bacteria</taxon>
        <taxon>Bacillati</taxon>
        <taxon>Bacillota</taxon>
        <taxon>Bacilli</taxon>
        <taxon>Bacillales</taxon>
        <taxon>Bacillaceae</taxon>
        <taxon>Priestia</taxon>
    </lineage>
</organism>
<evidence type="ECO:0000313" key="1">
    <source>
        <dbReference type="EMBL" id="KOO40336.1"/>
    </source>
</evidence>
<dbReference type="RefSeq" id="WP_053403504.1">
    <property type="nucleotide sequence ID" value="NZ_LILC01000036.1"/>
</dbReference>
<evidence type="ECO:0000313" key="2">
    <source>
        <dbReference type="Proteomes" id="UP000037558"/>
    </source>
</evidence>
<protein>
    <submittedName>
        <fullName evidence="1">Uncharacterized protein</fullName>
    </submittedName>
</protein>
<gene>
    <name evidence="1" type="ORF">AMD01_21545</name>
</gene>
<name>A0A0M0KN91_9BACI</name>
<comment type="caution">
    <text evidence="1">The sequence shown here is derived from an EMBL/GenBank/DDBJ whole genome shotgun (WGS) entry which is preliminary data.</text>
</comment>
<sequence>MTITIKKLDEYIERLVAGNAFVEHVTIKVNRSQTGYHLPNNSKVHLNLEFETSANVPQDAEYYENIKESLYYIENRVIQPLYDIFGENYIVKIQFDCDGELIQEGMEIVSHIHFGRDTPLHIMLRKIEGRLSPYVKMAKSVQNVTLKGHNYQLSLINFNIICNVKDITAMLKEPVNTSVKAQWYSKIHLLVEEWNNTKDYKYEYSLPVTSGRLMVDISKQIFTFREEKRVSEK</sequence>
<reference evidence="2" key="1">
    <citation type="submission" date="2015-08" db="EMBL/GenBank/DDBJ databases">
        <title>Fjat-14210 dsm16467.</title>
        <authorList>
            <person name="Liu B."/>
            <person name="Wang J."/>
            <person name="Zhu Y."/>
            <person name="Liu G."/>
            <person name="Chen Q."/>
            <person name="Chen Z."/>
            <person name="Lan J."/>
            <person name="Che J."/>
            <person name="Ge C."/>
            <person name="Shi H."/>
            <person name="Pan Z."/>
            <person name="Liu X."/>
        </authorList>
    </citation>
    <scope>NUCLEOTIDE SEQUENCE [LARGE SCALE GENOMIC DNA]</scope>
    <source>
        <strain evidence="2">DSM 16467</strain>
    </source>
</reference>
<keyword evidence="2" id="KW-1185">Reference proteome</keyword>
<dbReference type="PATRIC" id="fig|284581.3.peg.1841"/>
<accession>A0A0M0KN91</accession>
<dbReference type="Proteomes" id="UP000037558">
    <property type="component" value="Unassembled WGS sequence"/>
</dbReference>